<keyword evidence="2" id="KW-1185">Reference proteome</keyword>
<organism evidence="1 2">
    <name type="scientific">Anaerobium acetethylicum</name>
    <dbReference type="NCBI Taxonomy" id="1619234"/>
    <lineage>
        <taxon>Bacteria</taxon>
        <taxon>Bacillati</taxon>
        <taxon>Bacillota</taxon>
        <taxon>Clostridia</taxon>
        <taxon>Lachnospirales</taxon>
        <taxon>Lachnospiraceae</taxon>
        <taxon>Anaerobium</taxon>
    </lineage>
</organism>
<name>A0A1D3TNC8_9FIRM</name>
<evidence type="ECO:0000313" key="1">
    <source>
        <dbReference type="EMBL" id="SCP94807.1"/>
    </source>
</evidence>
<dbReference type="AlphaFoldDB" id="A0A1D3TNC8"/>
<dbReference type="EMBL" id="FMKA01000001">
    <property type="protein sequence ID" value="SCP94807.1"/>
    <property type="molecule type" value="Genomic_DNA"/>
</dbReference>
<reference evidence="1 2" key="1">
    <citation type="submission" date="2016-09" db="EMBL/GenBank/DDBJ databases">
        <authorList>
            <person name="Capua I."/>
            <person name="De Benedictis P."/>
            <person name="Joannis T."/>
            <person name="Lombin L.H."/>
            <person name="Cattoli G."/>
        </authorList>
    </citation>
    <scope>NUCLEOTIDE SEQUENCE [LARGE SCALE GENOMIC DNA]</scope>
    <source>
        <strain evidence="1 2">GluBS11</strain>
    </source>
</reference>
<sequence length="78" mass="8691">MNPIKLMKMKGLVDNFMGNHPKFPMFLKAVSQNCITEGAIIEFNVLSADGKNYTSNLKLSASDIELIREMQEAVQSAK</sequence>
<protein>
    <submittedName>
        <fullName evidence="1">Uncharacterized protein</fullName>
    </submittedName>
</protein>
<accession>A0A1D3TNC8</accession>
<dbReference type="Proteomes" id="UP000199315">
    <property type="component" value="Unassembled WGS sequence"/>
</dbReference>
<dbReference type="RefSeq" id="WP_242875413.1">
    <property type="nucleotide sequence ID" value="NZ_FMKA01000001.1"/>
</dbReference>
<evidence type="ECO:0000313" key="2">
    <source>
        <dbReference type="Proteomes" id="UP000199315"/>
    </source>
</evidence>
<proteinExistence type="predicted"/>
<gene>
    <name evidence="1" type="ORF">SAMN05421730_100166</name>
</gene>